<sequence length="34" mass="3997">MRLSSKAVPFCQKHRDFSDLLLQGIYGRKNRFAL</sequence>
<gene>
    <name evidence="1" type="ORF">BCETI_5000103</name>
</gene>
<accession>C0G7Z3</accession>
<proteinExistence type="predicted"/>
<reference evidence="1 2" key="1">
    <citation type="submission" date="2009-03" db="EMBL/GenBank/DDBJ databases">
        <authorList>
            <person name="Setubal J.C."/>
            <person name="Boyle S."/>
            <person name="Crasta O.R."/>
            <person name="Gillespie J.J."/>
            <person name="Kenyon R.W."/>
            <person name="Lu J."/>
            <person name="Mane S."/>
            <person name="Nagrani S."/>
            <person name="Shallom J.M."/>
            <person name="Shallom S."/>
            <person name="Shukla M."/>
            <person name="Snyder E.E."/>
            <person name="Sobral B.W."/>
            <person name="Wattam A.R."/>
            <person name="Will R."/>
            <person name="Williams K."/>
            <person name="Yoo H."/>
            <person name="Bruce D.H."/>
            <person name="Detter C."/>
            <person name="Munk C."/>
            <person name="Brettin T.S."/>
            <person name="Ficht T."/>
        </authorList>
    </citation>
    <scope>NUCLEOTIDE SEQUENCE [LARGE SCALE GENOMIC DNA]</scope>
    <source>
        <strain evidence="1 2">Cudo</strain>
    </source>
</reference>
<evidence type="ECO:0000313" key="2">
    <source>
        <dbReference type="Proteomes" id="UP000003678"/>
    </source>
</evidence>
<dbReference type="AlphaFoldDB" id="C0G7Z3"/>
<protein>
    <submittedName>
        <fullName evidence="1">Uncharacterized protein</fullName>
    </submittedName>
</protein>
<dbReference type="Proteomes" id="UP000003678">
    <property type="component" value="Unassembled WGS sequence"/>
</dbReference>
<organism evidence="1 2">
    <name type="scientific">Brucella ceti str. Cudo</name>
    <dbReference type="NCBI Taxonomy" id="595497"/>
    <lineage>
        <taxon>Bacteria</taxon>
        <taxon>Pseudomonadati</taxon>
        <taxon>Pseudomonadota</taxon>
        <taxon>Alphaproteobacteria</taxon>
        <taxon>Hyphomicrobiales</taxon>
        <taxon>Brucellaceae</taxon>
        <taxon>Brucella/Ochrobactrum group</taxon>
        <taxon>Brucella</taxon>
    </lineage>
</organism>
<evidence type="ECO:0000313" key="1">
    <source>
        <dbReference type="EMBL" id="EEH14034.1"/>
    </source>
</evidence>
<dbReference type="EMBL" id="ACJD01000005">
    <property type="protein sequence ID" value="EEH14034.1"/>
    <property type="molecule type" value="Genomic_DNA"/>
</dbReference>
<name>C0G7Z3_9HYPH</name>
<comment type="caution">
    <text evidence="1">The sequence shown here is derived from an EMBL/GenBank/DDBJ whole genome shotgun (WGS) entry which is preliminary data.</text>
</comment>